<comment type="function">
    <text evidence="12">In the presence of manganese, represses expression of mntH and mntS. Up-regulates expression of mntP.</text>
</comment>
<dbReference type="RefSeq" id="WP_083049408.1">
    <property type="nucleotide sequence ID" value="NZ_MWQY01000006.1"/>
</dbReference>
<evidence type="ECO:0000256" key="6">
    <source>
        <dbReference type="ARBA" id="ARBA00022491"/>
    </source>
</evidence>
<organism evidence="15 16">
    <name type="scientific">Marispirochaeta aestuarii</name>
    <dbReference type="NCBI Taxonomy" id="1963862"/>
    <lineage>
        <taxon>Bacteria</taxon>
        <taxon>Pseudomonadati</taxon>
        <taxon>Spirochaetota</taxon>
        <taxon>Spirochaetia</taxon>
        <taxon>Spirochaetales</taxon>
        <taxon>Spirochaetaceae</taxon>
        <taxon>Marispirochaeta</taxon>
    </lineage>
</organism>
<dbReference type="Proteomes" id="UP000192343">
    <property type="component" value="Unassembled WGS sequence"/>
</dbReference>
<dbReference type="SUPFAM" id="SSF47979">
    <property type="entry name" value="Iron-dependent repressor protein, dimerization domain"/>
    <property type="match status" value="1"/>
</dbReference>
<dbReference type="InterPro" id="IPR022687">
    <property type="entry name" value="HTH_DTXR"/>
</dbReference>
<dbReference type="PROSITE" id="PS50944">
    <property type="entry name" value="HTH_DTXR"/>
    <property type="match status" value="1"/>
</dbReference>
<gene>
    <name evidence="15" type="ORF">B4O97_06660</name>
</gene>
<dbReference type="InterPro" id="IPR022689">
    <property type="entry name" value="Iron_dep_repressor"/>
</dbReference>
<keyword evidence="7" id="KW-0805">Transcription regulation</keyword>
<evidence type="ECO:0000256" key="2">
    <source>
        <dbReference type="ARBA" id="ARBA00007871"/>
    </source>
</evidence>
<evidence type="ECO:0000256" key="11">
    <source>
        <dbReference type="ARBA" id="ARBA00023211"/>
    </source>
</evidence>
<protein>
    <recommendedName>
        <fullName evidence="4">Transcriptional regulator MntR</fullName>
    </recommendedName>
    <alternativeName>
        <fullName evidence="13">Manganese transport regulator</fullName>
    </alternativeName>
</protein>
<dbReference type="InterPro" id="IPR001367">
    <property type="entry name" value="Fe_dep_repressor"/>
</dbReference>
<name>A0A1Y1RZL8_9SPIO</name>
<dbReference type="GO" id="GO:0003677">
    <property type="term" value="F:DNA binding"/>
    <property type="evidence" value="ECO:0007669"/>
    <property type="project" value="UniProtKB-KW"/>
</dbReference>
<sequence length="244" mass="27518">MDIAVLSEPDMKNTGDLALQELHKRFPAALDYLTTIFLIDREYGKVANSKLAARLGVSKPAVSQAVGRLKRHHLADQDSYGTIRLTPEGRIYATRILKRHYLIEHLLILRLDYPWDKADDEALRLQAAISEEFAAHLFETFGRPDTCPHGNPFPGSPREKELLDAPRLSEAREGCRTVLLRITEEGEAVEGLLHFCNENQLRPGRELEILKKAGDNVLLGCCEGRTITIPQGYAVHLRYRALQD</sequence>
<comment type="subcellular location">
    <subcellularLocation>
        <location evidence="1">Cytoplasm</location>
    </subcellularLocation>
</comment>
<dbReference type="Pfam" id="PF01325">
    <property type="entry name" value="Fe_dep_repress"/>
    <property type="match status" value="1"/>
</dbReference>
<dbReference type="STRING" id="1963862.B4O97_06660"/>
<keyword evidence="10" id="KW-0804">Transcription</keyword>
<dbReference type="PANTHER" id="PTHR33238:SF11">
    <property type="entry name" value="TRANSCRIPTIONAL REGULATOR MNTR"/>
    <property type="match status" value="1"/>
</dbReference>
<keyword evidence="8" id="KW-0238">DNA-binding</keyword>
<comment type="similarity">
    <text evidence="2">Belongs to the DtxR/MntR family.</text>
</comment>
<dbReference type="EMBL" id="MWQY01000006">
    <property type="protein sequence ID" value="ORC36266.1"/>
    <property type="molecule type" value="Genomic_DNA"/>
</dbReference>
<dbReference type="SMART" id="SM00529">
    <property type="entry name" value="HTH_DTXR"/>
    <property type="match status" value="1"/>
</dbReference>
<dbReference type="InterPro" id="IPR036388">
    <property type="entry name" value="WH-like_DNA-bd_sf"/>
</dbReference>
<keyword evidence="9" id="KW-0010">Activator</keyword>
<dbReference type="InterPro" id="IPR050536">
    <property type="entry name" value="DtxR_MntR_Metal-Reg"/>
</dbReference>
<feature type="domain" description="HTH dtxR-type" evidence="14">
    <location>
        <begin position="25"/>
        <end position="86"/>
    </location>
</feature>
<evidence type="ECO:0000256" key="9">
    <source>
        <dbReference type="ARBA" id="ARBA00023159"/>
    </source>
</evidence>
<keyword evidence="16" id="KW-1185">Reference proteome</keyword>
<dbReference type="GO" id="GO:0005737">
    <property type="term" value="C:cytoplasm"/>
    <property type="evidence" value="ECO:0007669"/>
    <property type="project" value="UniProtKB-SubCell"/>
</dbReference>
<dbReference type="GO" id="GO:0046914">
    <property type="term" value="F:transition metal ion binding"/>
    <property type="evidence" value="ECO:0007669"/>
    <property type="project" value="InterPro"/>
</dbReference>
<evidence type="ECO:0000256" key="4">
    <source>
        <dbReference type="ARBA" id="ARBA00022386"/>
    </source>
</evidence>
<dbReference type="AlphaFoldDB" id="A0A1Y1RZL8"/>
<dbReference type="Pfam" id="PF02742">
    <property type="entry name" value="Fe_dep_repr_C"/>
    <property type="match status" value="1"/>
</dbReference>
<dbReference type="Gene3D" id="1.10.10.10">
    <property type="entry name" value="Winged helix-like DNA-binding domain superfamily/Winged helix DNA-binding domain"/>
    <property type="match status" value="1"/>
</dbReference>
<dbReference type="OrthoDB" id="9791355at2"/>
<keyword evidence="5" id="KW-0963">Cytoplasm</keyword>
<evidence type="ECO:0000256" key="13">
    <source>
        <dbReference type="ARBA" id="ARBA00032593"/>
    </source>
</evidence>
<dbReference type="GO" id="GO:0003700">
    <property type="term" value="F:DNA-binding transcription factor activity"/>
    <property type="evidence" value="ECO:0007669"/>
    <property type="project" value="InterPro"/>
</dbReference>
<evidence type="ECO:0000256" key="12">
    <source>
        <dbReference type="ARBA" id="ARBA00025185"/>
    </source>
</evidence>
<reference evidence="15 16" key="1">
    <citation type="submission" date="2017-03" db="EMBL/GenBank/DDBJ databases">
        <title>Draft Genome sequence of Marispirochaeta sp. strain JC444.</title>
        <authorList>
            <person name="Shivani Y."/>
            <person name="Subhash Y."/>
            <person name="Sasikala C."/>
            <person name="Ramana C."/>
        </authorList>
    </citation>
    <scope>NUCLEOTIDE SEQUENCE [LARGE SCALE GENOMIC DNA]</scope>
    <source>
        <strain evidence="15 16">JC444</strain>
    </source>
</reference>
<evidence type="ECO:0000256" key="3">
    <source>
        <dbReference type="ARBA" id="ARBA00011738"/>
    </source>
</evidence>
<keyword evidence="6" id="KW-0678">Repressor</keyword>
<proteinExistence type="inferred from homology"/>
<evidence type="ECO:0000313" key="16">
    <source>
        <dbReference type="Proteomes" id="UP000192343"/>
    </source>
</evidence>
<dbReference type="InterPro" id="IPR036390">
    <property type="entry name" value="WH_DNA-bd_sf"/>
</dbReference>
<keyword evidence="11" id="KW-0464">Manganese</keyword>
<evidence type="ECO:0000256" key="10">
    <source>
        <dbReference type="ARBA" id="ARBA00023163"/>
    </source>
</evidence>
<comment type="caution">
    <text evidence="15">The sequence shown here is derived from an EMBL/GenBank/DDBJ whole genome shotgun (WGS) entry which is preliminary data.</text>
</comment>
<evidence type="ECO:0000256" key="8">
    <source>
        <dbReference type="ARBA" id="ARBA00023125"/>
    </source>
</evidence>
<evidence type="ECO:0000256" key="7">
    <source>
        <dbReference type="ARBA" id="ARBA00023015"/>
    </source>
</evidence>
<evidence type="ECO:0000256" key="5">
    <source>
        <dbReference type="ARBA" id="ARBA00022490"/>
    </source>
</evidence>
<dbReference type="PANTHER" id="PTHR33238">
    <property type="entry name" value="IRON (METAL) DEPENDENT REPRESSOR, DTXR FAMILY"/>
    <property type="match status" value="1"/>
</dbReference>
<dbReference type="InterPro" id="IPR036421">
    <property type="entry name" value="Fe_dep_repressor_sf"/>
</dbReference>
<dbReference type="GO" id="GO:0046983">
    <property type="term" value="F:protein dimerization activity"/>
    <property type="evidence" value="ECO:0007669"/>
    <property type="project" value="InterPro"/>
</dbReference>
<dbReference type="SUPFAM" id="SSF46785">
    <property type="entry name" value="Winged helix' DNA-binding domain"/>
    <property type="match status" value="1"/>
</dbReference>
<evidence type="ECO:0000313" key="15">
    <source>
        <dbReference type="EMBL" id="ORC36266.1"/>
    </source>
</evidence>
<accession>A0A1Y1RZL8</accession>
<comment type="subunit">
    <text evidence="3">Homodimer.</text>
</comment>
<evidence type="ECO:0000256" key="1">
    <source>
        <dbReference type="ARBA" id="ARBA00004496"/>
    </source>
</evidence>
<evidence type="ECO:0000259" key="14">
    <source>
        <dbReference type="PROSITE" id="PS50944"/>
    </source>
</evidence>